<organism evidence="2 3">
    <name type="scientific">Herbaspirillum frisingense</name>
    <dbReference type="NCBI Taxonomy" id="92645"/>
    <lineage>
        <taxon>Bacteria</taxon>
        <taxon>Pseudomonadati</taxon>
        <taxon>Pseudomonadota</taxon>
        <taxon>Betaproteobacteria</taxon>
        <taxon>Burkholderiales</taxon>
        <taxon>Oxalobacteraceae</taxon>
        <taxon>Herbaspirillum</taxon>
    </lineage>
</organism>
<reference evidence="2 3" key="1">
    <citation type="submission" date="2023-07" db="EMBL/GenBank/DDBJ databases">
        <title>Sorghum-associated microbial communities from plants grown in Nebraska, USA.</title>
        <authorList>
            <person name="Schachtman D."/>
        </authorList>
    </citation>
    <scope>NUCLEOTIDE SEQUENCE [LARGE SCALE GENOMIC DNA]</scope>
    <source>
        <strain evidence="2 3">596</strain>
    </source>
</reference>
<accession>A0ABU1PE36</accession>
<gene>
    <name evidence="2" type="ORF">J2W50_002394</name>
</gene>
<dbReference type="RefSeq" id="WP_233207694.1">
    <property type="nucleotide sequence ID" value="NZ_JAVDSJ010000003.1"/>
</dbReference>
<evidence type="ECO:0000256" key="1">
    <source>
        <dbReference type="SAM" id="MobiDB-lite"/>
    </source>
</evidence>
<sequence>MELGEIGIASAMHRRHAMPRLGEGGRQSLGDPARSHEADPRKHIRRLHGFSLINAASHRVSRQIEAQQVGKAMREALRISSTT</sequence>
<feature type="region of interest" description="Disordered" evidence="1">
    <location>
        <begin position="1"/>
        <end position="41"/>
    </location>
</feature>
<comment type="caution">
    <text evidence="2">The sequence shown here is derived from an EMBL/GenBank/DDBJ whole genome shotgun (WGS) entry which is preliminary data.</text>
</comment>
<dbReference type="EMBL" id="JAVDSJ010000003">
    <property type="protein sequence ID" value="MDR6584184.1"/>
    <property type="molecule type" value="Genomic_DNA"/>
</dbReference>
<protein>
    <submittedName>
        <fullName evidence="2">Uncharacterized protein</fullName>
    </submittedName>
</protein>
<name>A0ABU1PE36_9BURK</name>
<dbReference type="Proteomes" id="UP001260715">
    <property type="component" value="Unassembled WGS sequence"/>
</dbReference>
<evidence type="ECO:0000313" key="2">
    <source>
        <dbReference type="EMBL" id="MDR6584184.1"/>
    </source>
</evidence>
<proteinExistence type="predicted"/>
<keyword evidence="3" id="KW-1185">Reference proteome</keyword>
<evidence type="ECO:0000313" key="3">
    <source>
        <dbReference type="Proteomes" id="UP001260715"/>
    </source>
</evidence>